<feature type="region of interest" description="Disordered" evidence="3">
    <location>
        <begin position="364"/>
        <end position="383"/>
    </location>
</feature>
<comment type="subcellular location">
    <subcellularLocation>
        <location evidence="1">Nucleus</location>
    </subcellularLocation>
</comment>
<evidence type="ECO:0000256" key="3">
    <source>
        <dbReference type="SAM" id="MobiDB-lite"/>
    </source>
</evidence>
<dbReference type="AlphaFoldDB" id="A0A6G1HDP9"/>
<evidence type="ECO:0000259" key="4">
    <source>
        <dbReference type="PROSITE" id="PS50217"/>
    </source>
</evidence>
<evidence type="ECO:0000313" key="6">
    <source>
        <dbReference type="Proteomes" id="UP000800041"/>
    </source>
</evidence>
<feature type="compositionally biased region" description="Polar residues" evidence="3">
    <location>
        <begin position="542"/>
        <end position="551"/>
    </location>
</feature>
<feature type="compositionally biased region" description="Basic and acidic residues" evidence="3">
    <location>
        <begin position="556"/>
        <end position="570"/>
    </location>
</feature>
<reference evidence="5" key="1">
    <citation type="journal article" date="2020" name="Stud. Mycol.">
        <title>101 Dothideomycetes genomes: a test case for predicting lifestyles and emergence of pathogens.</title>
        <authorList>
            <person name="Haridas S."/>
            <person name="Albert R."/>
            <person name="Binder M."/>
            <person name="Bloem J."/>
            <person name="Labutti K."/>
            <person name="Salamov A."/>
            <person name="Andreopoulos B."/>
            <person name="Baker S."/>
            <person name="Barry K."/>
            <person name="Bills G."/>
            <person name="Bluhm B."/>
            <person name="Cannon C."/>
            <person name="Castanera R."/>
            <person name="Culley D."/>
            <person name="Daum C."/>
            <person name="Ezra D."/>
            <person name="Gonzalez J."/>
            <person name="Henrissat B."/>
            <person name="Kuo A."/>
            <person name="Liang C."/>
            <person name="Lipzen A."/>
            <person name="Lutzoni F."/>
            <person name="Magnuson J."/>
            <person name="Mondo S."/>
            <person name="Nolan M."/>
            <person name="Ohm R."/>
            <person name="Pangilinan J."/>
            <person name="Park H.-J."/>
            <person name="Ramirez L."/>
            <person name="Alfaro M."/>
            <person name="Sun H."/>
            <person name="Tritt A."/>
            <person name="Yoshinaga Y."/>
            <person name="Zwiers L.-H."/>
            <person name="Turgeon B."/>
            <person name="Goodwin S."/>
            <person name="Spatafora J."/>
            <person name="Crous P."/>
            <person name="Grigoriev I."/>
        </authorList>
    </citation>
    <scope>NUCLEOTIDE SEQUENCE</scope>
    <source>
        <strain evidence="5">CBS 113979</strain>
    </source>
</reference>
<dbReference type="GO" id="GO:0090575">
    <property type="term" value="C:RNA polymerase II transcription regulator complex"/>
    <property type="evidence" value="ECO:0007669"/>
    <property type="project" value="TreeGrafter"/>
</dbReference>
<keyword evidence="2" id="KW-0539">Nucleus</keyword>
<dbReference type="InterPro" id="IPR050936">
    <property type="entry name" value="AP-1-like"/>
</dbReference>
<dbReference type="PROSITE" id="PS50217">
    <property type="entry name" value="BZIP"/>
    <property type="match status" value="1"/>
</dbReference>
<feature type="compositionally biased region" description="Polar residues" evidence="3">
    <location>
        <begin position="228"/>
        <end position="240"/>
    </location>
</feature>
<sequence length="680" mass="74094">MREPLKEAVAFGAGRGPGQDRVVAVHHTGKNVWSGYRLRKPQYSHLFDIKLALPDERDLLSSQQPATSNQQPASSFQIDTVNQQCMLLVACRGHRLRVLQAKDQGPTSVIRPHSIGQTRVFSSSPRCTLRSPIMLPQKQQEQQPLPPRPKPLLAPLGSLPHSTASSPPGTLPASPYGIASAYASPQPSPLPHLTSFNESSFSVAASDSSTASGLRLSTDFGAALAPTSGPTGNGPASSAYQVPPRPKPGRKPAIEEPESKRKQQNRDAQRAFRSRKQQQKEESESAINKLRQTNVHLQNQVVRLQQEGEQVRRNLAIVSAESAQWQAKAKMLEQRLLTLNNNNNNNNPFYNNQRDTWDGISSTPVTYSQTPASTRPSTRKYGHMTPPSPLPTTETCGGCKADGQCPCVDEYTNVPPDSGRSNVSNPPNLTRSMSIESVLSPSTENPPASTFKGNSLKKNISNDSLDGFNVFDLETDFTTRPSVATVNSSEVSPSTQAPAQLLPTTTSMPPPAIPPGTCNECQRNPEQRNFCLELSARKQAGSISIDSVTGETTEEPPAKKQRTDSKEESKTLNCQEAYHLSKSYAAVNAQTPRTFSTVSQQAFSEFIDSQPQSRRPTIVGSLQQQGQQQQLPRTFSLVEYDVLDVLCQMRKSFSVTELKRADSAVADEKGEDCVASGRAS</sequence>
<evidence type="ECO:0000256" key="1">
    <source>
        <dbReference type="ARBA" id="ARBA00004123"/>
    </source>
</evidence>
<dbReference type="PANTHER" id="PTHR40621:SF6">
    <property type="entry name" value="AP-1-LIKE TRANSCRIPTION FACTOR YAP1-RELATED"/>
    <property type="match status" value="1"/>
</dbReference>
<dbReference type="InterPro" id="IPR004827">
    <property type="entry name" value="bZIP"/>
</dbReference>
<dbReference type="CDD" id="cd14688">
    <property type="entry name" value="bZIP_YAP"/>
    <property type="match status" value="1"/>
</dbReference>
<dbReference type="Gene3D" id="1.20.5.170">
    <property type="match status" value="1"/>
</dbReference>
<dbReference type="GO" id="GO:0001228">
    <property type="term" value="F:DNA-binding transcription activator activity, RNA polymerase II-specific"/>
    <property type="evidence" value="ECO:0007669"/>
    <property type="project" value="TreeGrafter"/>
</dbReference>
<feature type="domain" description="BZIP" evidence="4">
    <location>
        <begin position="255"/>
        <end position="318"/>
    </location>
</feature>
<protein>
    <recommendedName>
        <fullName evidence="4">BZIP domain-containing protein</fullName>
    </recommendedName>
</protein>
<dbReference type="GO" id="GO:0000976">
    <property type="term" value="F:transcription cis-regulatory region binding"/>
    <property type="evidence" value="ECO:0007669"/>
    <property type="project" value="InterPro"/>
</dbReference>
<dbReference type="EMBL" id="ML977140">
    <property type="protein sequence ID" value="KAF1991149.1"/>
    <property type="molecule type" value="Genomic_DNA"/>
</dbReference>
<dbReference type="SMART" id="SM00338">
    <property type="entry name" value="BRLZ"/>
    <property type="match status" value="1"/>
</dbReference>
<feature type="region of interest" description="Disordered" evidence="3">
    <location>
        <begin position="137"/>
        <end position="172"/>
    </location>
</feature>
<feature type="compositionally biased region" description="Polar residues" evidence="3">
    <location>
        <begin position="364"/>
        <end position="376"/>
    </location>
</feature>
<dbReference type="PANTHER" id="PTHR40621">
    <property type="entry name" value="TRANSCRIPTION FACTOR KAPC-RELATED"/>
    <property type="match status" value="1"/>
</dbReference>
<organism evidence="5 6">
    <name type="scientific">Aulographum hederae CBS 113979</name>
    <dbReference type="NCBI Taxonomy" id="1176131"/>
    <lineage>
        <taxon>Eukaryota</taxon>
        <taxon>Fungi</taxon>
        <taxon>Dikarya</taxon>
        <taxon>Ascomycota</taxon>
        <taxon>Pezizomycotina</taxon>
        <taxon>Dothideomycetes</taxon>
        <taxon>Pleosporomycetidae</taxon>
        <taxon>Aulographales</taxon>
        <taxon>Aulographaceae</taxon>
    </lineage>
</organism>
<dbReference type="Proteomes" id="UP000800041">
    <property type="component" value="Unassembled WGS sequence"/>
</dbReference>
<dbReference type="SUPFAM" id="SSF57959">
    <property type="entry name" value="Leucine zipper domain"/>
    <property type="match status" value="1"/>
</dbReference>
<keyword evidence="6" id="KW-1185">Reference proteome</keyword>
<dbReference type="OrthoDB" id="5374328at2759"/>
<evidence type="ECO:0000313" key="5">
    <source>
        <dbReference type="EMBL" id="KAF1991149.1"/>
    </source>
</evidence>
<accession>A0A6G1HDP9</accession>
<proteinExistence type="predicted"/>
<dbReference type="InterPro" id="IPR046347">
    <property type="entry name" value="bZIP_sf"/>
</dbReference>
<feature type="compositionally biased region" description="Basic and acidic residues" evidence="3">
    <location>
        <begin position="252"/>
        <end position="270"/>
    </location>
</feature>
<evidence type="ECO:0000256" key="2">
    <source>
        <dbReference type="ARBA" id="ARBA00023242"/>
    </source>
</evidence>
<feature type="region of interest" description="Disordered" evidence="3">
    <location>
        <begin position="542"/>
        <end position="571"/>
    </location>
</feature>
<gene>
    <name evidence="5" type="ORF">K402DRAFT_450780</name>
</gene>
<feature type="region of interest" description="Disordered" evidence="3">
    <location>
        <begin position="225"/>
        <end position="285"/>
    </location>
</feature>
<name>A0A6G1HDP9_9PEZI</name>